<dbReference type="Proteomes" id="UP001059252">
    <property type="component" value="Chromosome"/>
</dbReference>
<evidence type="ECO:0000256" key="5">
    <source>
        <dbReference type="ARBA" id="ARBA00023172"/>
    </source>
</evidence>
<gene>
    <name evidence="7" type="primary">recR</name>
    <name evidence="9" type="ORF">NV226_00400</name>
</gene>
<dbReference type="SUPFAM" id="SSF111304">
    <property type="entry name" value="Recombination protein RecR"/>
    <property type="match status" value="1"/>
</dbReference>
<evidence type="ECO:0000259" key="8">
    <source>
        <dbReference type="PROSITE" id="PS50880"/>
    </source>
</evidence>
<evidence type="ECO:0000256" key="7">
    <source>
        <dbReference type="HAMAP-Rule" id="MF_00017"/>
    </source>
</evidence>
<evidence type="ECO:0000256" key="1">
    <source>
        <dbReference type="ARBA" id="ARBA00022723"/>
    </source>
</evidence>
<dbReference type="InterPro" id="IPR000093">
    <property type="entry name" value="DNA_Rcmb_RecR"/>
</dbReference>
<evidence type="ECO:0000256" key="4">
    <source>
        <dbReference type="ARBA" id="ARBA00022833"/>
    </source>
</evidence>
<name>A0ABY5R8E9_9MOLU</name>
<feature type="domain" description="Toprim" evidence="8">
    <location>
        <begin position="78"/>
        <end position="172"/>
    </location>
</feature>
<keyword evidence="6 7" id="KW-0234">DNA repair</keyword>
<comment type="similarity">
    <text evidence="7">Belongs to the RecR family.</text>
</comment>
<dbReference type="Pfam" id="PF21175">
    <property type="entry name" value="RecR_C"/>
    <property type="match status" value="1"/>
</dbReference>
<proteinExistence type="inferred from homology"/>
<feature type="zinc finger region" description="C4-type" evidence="7">
    <location>
        <begin position="56"/>
        <end position="71"/>
    </location>
</feature>
<dbReference type="RefSeq" id="WP_258210943.1">
    <property type="nucleotide sequence ID" value="NZ_CP102734.1"/>
</dbReference>
<dbReference type="InterPro" id="IPR023627">
    <property type="entry name" value="Rcmb_RecR"/>
</dbReference>
<protein>
    <recommendedName>
        <fullName evidence="7">Recombination protein RecR</fullName>
    </recommendedName>
</protein>
<keyword evidence="1 7" id="KW-0479">Metal-binding</keyword>
<comment type="function">
    <text evidence="7">May play a role in DNA repair. It seems to be involved in an RecBC-independent recombinational process of DNA repair. It may act with RecF and RecO.</text>
</comment>
<dbReference type="Gene3D" id="1.10.8.420">
    <property type="entry name" value="RecR Domain 1"/>
    <property type="match status" value="1"/>
</dbReference>
<dbReference type="PANTHER" id="PTHR30446">
    <property type="entry name" value="RECOMBINATION PROTEIN RECR"/>
    <property type="match status" value="1"/>
</dbReference>
<evidence type="ECO:0000256" key="2">
    <source>
        <dbReference type="ARBA" id="ARBA00022763"/>
    </source>
</evidence>
<dbReference type="PANTHER" id="PTHR30446:SF0">
    <property type="entry name" value="RECOMBINATION PROTEIN RECR"/>
    <property type="match status" value="1"/>
</dbReference>
<keyword evidence="4 7" id="KW-0862">Zinc</keyword>
<dbReference type="HAMAP" id="MF_00017">
    <property type="entry name" value="RecR"/>
    <property type="match status" value="1"/>
</dbReference>
<reference evidence="9" key="1">
    <citation type="submission" date="2022-08" db="EMBL/GenBank/DDBJ databases">
        <title>Complete genome of Mycoplasma iguanae type strain 2327.</title>
        <authorList>
            <person name="Spergser J."/>
        </authorList>
    </citation>
    <scope>NUCLEOTIDE SEQUENCE</scope>
    <source>
        <strain evidence="9">2327</strain>
    </source>
</reference>
<keyword evidence="10" id="KW-1185">Reference proteome</keyword>
<dbReference type="Pfam" id="PF21176">
    <property type="entry name" value="RecR_HhH"/>
    <property type="match status" value="1"/>
</dbReference>
<evidence type="ECO:0000256" key="6">
    <source>
        <dbReference type="ARBA" id="ARBA00023204"/>
    </source>
</evidence>
<keyword evidence="5 7" id="KW-0233">DNA recombination</keyword>
<keyword evidence="3 7" id="KW-0863">Zinc-finger</keyword>
<sequence>MYSPEFDELIQMLRKLPGIGKKQSEKIAFYIINSKTQDILDFFNLVRELQLNLQKCTYCHNLNLNKVCEICLNPHRNSKLMIIESANDLEKFEKLDIFDGKYYILDKDFIKSYIENPADESVFEKLKKYAQKFPEIIISLSPTLEGQIITNYLKKIISSDKNEVTQLAHGIPLGSQVEYIDQFTLKEALINRKKI</sequence>
<keyword evidence="2 7" id="KW-0227">DNA damage</keyword>
<dbReference type="Gene3D" id="3.40.1360.10">
    <property type="match status" value="1"/>
</dbReference>
<organism evidence="9 10">
    <name type="scientific">Mycoplasma iguanae</name>
    <dbReference type="NCBI Taxonomy" id="292461"/>
    <lineage>
        <taxon>Bacteria</taxon>
        <taxon>Bacillati</taxon>
        <taxon>Mycoplasmatota</taxon>
        <taxon>Mollicutes</taxon>
        <taxon>Mycoplasmataceae</taxon>
        <taxon>Mycoplasma</taxon>
    </lineage>
</organism>
<evidence type="ECO:0000313" key="9">
    <source>
        <dbReference type="EMBL" id="UVD81769.1"/>
    </source>
</evidence>
<dbReference type="PROSITE" id="PS50880">
    <property type="entry name" value="TOPRIM"/>
    <property type="match status" value="1"/>
</dbReference>
<dbReference type="EMBL" id="CP102734">
    <property type="protein sequence ID" value="UVD81769.1"/>
    <property type="molecule type" value="Genomic_DNA"/>
</dbReference>
<accession>A0ABY5R8E9</accession>
<evidence type="ECO:0000313" key="10">
    <source>
        <dbReference type="Proteomes" id="UP001059252"/>
    </source>
</evidence>
<evidence type="ECO:0000256" key="3">
    <source>
        <dbReference type="ARBA" id="ARBA00022771"/>
    </source>
</evidence>
<dbReference type="InterPro" id="IPR006171">
    <property type="entry name" value="TOPRIM_dom"/>
</dbReference>
<dbReference type="Pfam" id="PF13662">
    <property type="entry name" value="Toprim_4"/>
    <property type="match status" value="1"/>
</dbReference>